<keyword evidence="3 5" id="KW-0904">Protein phosphatase</keyword>
<dbReference type="InterPro" id="IPR016195">
    <property type="entry name" value="Pol/histidinol_Pase-like"/>
</dbReference>
<comment type="caution">
    <text evidence="6">The sequence shown here is derived from an EMBL/GenBank/DDBJ whole genome shotgun (WGS) entry which is preliminary data.</text>
</comment>
<dbReference type="RefSeq" id="WP_171682830.1">
    <property type="nucleotide sequence ID" value="NZ_WHNZ01000015.1"/>
</dbReference>
<sequence>MIDIHSHILPDIDDGAGDLEQSILMAREAVVQGIHSVIATPHHENGRYTNDAQFVELQVKAFQVELQKRNIPLRLHAGQEIRVYRNLVEDIEAKRTSTLNGSRYMLLEFPSDRIPSGFHDLLHELRLMEIVPIIAHPERNREIVQHPEKLLELVQLGALSQITAHSLLGHFGKSIQALTLHLCRNHLAHFVSSDAHNTTNRGFALAGAYHILQEKLGTDVVNTFQNNASSVVHDLEIESCQPVWARPKWFQFWKSNI</sequence>
<dbReference type="PIRSF" id="PIRSF016557">
    <property type="entry name" value="Caps_synth_CpsB"/>
    <property type="match status" value="1"/>
</dbReference>
<comment type="similarity">
    <text evidence="1 5">Belongs to the metallo-dependent hydrolases superfamily. CpsB/CapC family.</text>
</comment>
<protein>
    <recommendedName>
        <fullName evidence="5">Tyrosine-protein phosphatase</fullName>
        <ecNumber evidence="5">3.1.3.48</ecNumber>
    </recommendedName>
</protein>
<dbReference type="PANTHER" id="PTHR39181">
    <property type="entry name" value="TYROSINE-PROTEIN PHOSPHATASE YWQE"/>
    <property type="match status" value="1"/>
</dbReference>
<dbReference type="EMBL" id="WHNZ01000015">
    <property type="protein sequence ID" value="NOV00001.1"/>
    <property type="molecule type" value="Genomic_DNA"/>
</dbReference>
<dbReference type="Proteomes" id="UP000618579">
    <property type="component" value="Unassembled WGS sequence"/>
</dbReference>
<name>A0ABX1ZIW2_9BACL</name>
<gene>
    <name evidence="6" type="ORF">GC097_08230</name>
</gene>
<dbReference type="Gene3D" id="3.20.20.140">
    <property type="entry name" value="Metal-dependent hydrolases"/>
    <property type="match status" value="1"/>
</dbReference>
<dbReference type="Pfam" id="PF19567">
    <property type="entry name" value="CpsB_CapC"/>
    <property type="match status" value="1"/>
</dbReference>
<proteinExistence type="inferred from homology"/>
<dbReference type="SUPFAM" id="SSF89550">
    <property type="entry name" value="PHP domain-like"/>
    <property type="match status" value="1"/>
</dbReference>
<evidence type="ECO:0000256" key="3">
    <source>
        <dbReference type="ARBA" id="ARBA00022912"/>
    </source>
</evidence>
<evidence type="ECO:0000313" key="7">
    <source>
        <dbReference type="Proteomes" id="UP000618579"/>
    </source>
</evidence>
<keyword evidence="7" id="KW-1185">Reference proteome</keyword>
<accession>A0ABX1ZIW2</accession>
<evidence type="ECO:0000256" key="2">
    <source>
        <dbReference type="ARBA" id="ARBA00022801"/>
    </source>
</evidence>
<evidence type="ECO:0000256" key="1">
    <source>
        <dbReference type="ARBA" id="ARBA00005750"/>
    </source>
</evidence>
<dbReference type="InterPro" id="IPR016667">
    <property type="entry name" value="Caps_polysacc_synth_CpsB/CapC"/>
</dbReference>
<comment type="catalytic activity">
    <reaction evidence="4 5">
        <text>O-phospho-L-tyrosyl-[protein] + H2O = L-tyrosyl-[protein] + phosphate</text>
        <dbReference type="Rhea" id="RHEA:10684"/>
        <dbReference type="Rhea" id="RHEA-COMP:10136"/>
        <dbReference type="Rhea" id="RHEA-COMP:20101"/>
        <dbReference type="ChEBI" id="CHEBI:15377"/>
        <dbReference type="ChEBI" id="CHEBI:43474"/>
        <dbReference type="ChEBI" id="CHEBI:46858"/>
        <dbReference type="ChEBI" id="CHEBI:61978"/>
        <dbReference type="EC" id="3.1.3.48"/>
    </reaction>
</comment>
<dbReference type="EC" id="3.1.3.48" evidence="5"/>
<keyword evidence="2 5" id="KW-0378">Hydrolase</keyword>
<reference evidence="6 7" key="1">
    <citation type="submission" date="2019-10" db="EMBL/GenBank/DDBJ databases">
        <title>Description of Paenibacillus pedi sp. nov.</title>
        <authorList>
            <person name="Carlier A."/>
            <person name="Qi S."/>
        </authorList>
    </citation>
    <scope>NUCLEOTIDE SEQUENCE [LARGE SCALE GENOMIC DNA]</scope>
    <source>
        <strain evidence="6 7">LMG 31457</strain>
    </source>
</reference>
<organism evidence="6 7">
    <name type="scientific">Paenibacillus planticolens</name>
    <dbReference type="NCBI Taxonomy" id="2654976"/>
    <lineage>
        <taxon>Bacteria</taxon>
        <taxon>Bacillati</taxon>
        <taxon>Bacillota</taxon>
        <taxon>Bacilli</taxon>
        <taxon>Bacillales</taxon>
        <taxon>Paenibacillaceae</taxon>
        <taxon>Paenibacillus</taxon>
    </lineage>
</organism>
<evidence type="ECO:0000313" key="6">
    <source>
        <dbReference type="EMBL" id="NOV00001.1"/>
    </source>
</evidence>
<dbReference type="PANTHER" id="PTHR39181:SF1">
    <property type="entry name" value="TYROSINE-PROTEIN PHOSPHATASE YWQE"/>
    <property type="match status" value="1"/>
</dbReference>
<evidence type="ECO:0000256" key="5">
    <source>
        <dbReference type="PIRNR" id="PIRNR016557"/>
    </source>
</evidence>
<evidence type="ECO:0000256" key="4">
    <source>
        <dbReference type="ARBA" id="ARBA00051722"/>
    </source>
</evidence>